<dbReference type="Proteomes" id="UP000317763">
    <property type="component" value="Unassembled WGS sequence"/>
</dbReference>
<dbReference type="SUPFAM" id="SSF53955">
    <property type="entry name" value="Lysozyme-like"/>
    <property type="match status" value="1"/>
</dbReference>
<sequence>MTPCIDTREMLPVDVPAAARAPSRLAPARVAARIWAAARHGMALVGLATLATLALLAAHPELRADVQRALVAGWTADDVADAVSLVTDGNEDISDRVLAADLQALPPEQARVAQWLARKYRVASEPIGALVAEAYQLGPQLRLDPALILAVMAIESRFNPFAASPWGAHGLMQVHTRVHADKFEALGGTLAVFDPLSNLRVGAAILQDAVRRAGSIPGGLRLYVGAVTSDGADYIVKVLSEYERLKRVHGGQRVPFQAAMPLPEGILPPAVPVTPTVPGASRDDRGSALEADAAPRAPAAGPQAS</sequence>
<feature type="region of interest" description="Disordered" evidence="1">
    <location>
        <begin position="273"/>
        <end position="305"/>
    </location>
</feature>
<organism evidence="3 4">
    <name type="scientific">Tepidimonas taiwanensis</name>
    <dbReference type="NCBI Taxonomy" id="307486"/>
    <lineage>
        <taxon>Bacteria</taxon>
        <taxon>Pseudomonadati</taxon>
        <taxon>Pseudomonadota</taxon>
        <taxon>Betaproteobacteria</taxon>
        <taxon>Burkholderiales</taxon>
        <taxon>Tepidimonas</taxon>
    </lineage>
</organism>
<dbReference type="Pfam" id="PF01464">
    <property type="entry name" value="SLT"/>
    <property type="match status" value="1"/>
</dbReference>
<protein>
    <submittedName>
        <fullName evidence="3">Membrane-bound lytic murein transglycosylase C</fullName>
        <ecNumber evidence="3">4.2.2.-</ecNumber>
    </submittedName>
</protein>
<name>A0A554X2H5_9BURK</name>
<keyword evidence="3" id="KW-0456">Lyase</keyword>
<dbReference type="STRING" id="307486.GCA_000807215_00238"/>
<evidence type="ECO:0000313" key="4">
    <source>
        <dbReference type="Proteomes" id="UP000317763"/>
    </source>
</evidence>
<feature type="domain" description="Transglycosylase SLT" evidence="2">
    <location>
        <begin position="142"/>
        <end position="214"/>
    </location>
</feature>
<dbReference type="GO" id="GO:0016829">
    <property type="term" value="F:lyase activity"/>
    <property type="evidence" value="ECO:0007669"/>
    <property type="project" value="UniProtKB-KW"/>
</dbReference>
<evidence type="ECO:0000259" key="2">
    <source>
        <dbReference type="Pfam" id="PF01464"/>
    </source>
</evidence>
<dbReference type="RefSeq" id="WP_052231356.1">
    <property type="nucleotide sequence ID" value="NZ_CP083911.1"/>
</dbReference>
<reference evidence="3 4" key="1">
    <citation type="submission" date="2019-07" db="EMBL/GenBank/DDBJ databases">
        <title>Tepidimonas taiwanensis I1-1 draft genome.</title>
        <authorList>
            <person name="Da Costa M.S."/>
            <person name="Froufe H.J.C."/>
            <person name="Egas C."/>
            <person name="Albuquerque L."/>
        </authorList>
    </citation>
    <scope>NUCLEOTIDE SEQUENCE [LARGE SCALE GENOMIC DNA]</scope>
    <source>
        <strain evidence="3 4">I1-1</strain>
    </source>
</reference>
<dbReference type="EMBL" id="VJOM01000027">
    <property type="protein sequence ID" value="TSE30005.1"/>
    <property type="molecule type" value="Genomic_DNA"/>
</dbReference>
<evidence type="ECO:0000313" key="3">
    <source>
        <dbReference type="EMBL" id="TSE30005.1"/>
    </source>
</evidence>
<dbReference type="InterPro" id="IPR008258">
    <property type="entry name" value="Transglycosylase_SLT_dom_1"/>
</dbReference>
<feature type="compositionally biased region" description="Low complexity" evidence="1">
    <location>
        <begin position="288"/>
        <end position="305"/>
    </location>
</feature>
<comment type="caution">
    <text evidence="3">The sequence shown here is derived from an EMBL/GenBank/DDBJ whole genome shotgun (WGS) entry which is preliminary data.</text>
</comment>
<gene>
    <name evidence="3" type="primary">mltC_2</name>
    <name evidence="3" type="ORF">Ttaiw_02096</name>
</gene>
<dbReference type="EC" id="4.2.2.-" evidence="3"/>
<evidence type="ECO:0000256" key="1">
    <source>
        <dbReference type="SAM" id="MobiDB-lite"/>
    </source>
</evidence>
<dbReference type="Gene3D" id="1.10.530.10">
    <property type="match status" value="1"/>
</dbReference>
<proteinExistence type="predicted"/>
<dbReference type="InterPro" id="IPR023346">
    <property type="entry name" value="Lysozyme-like_dom_sf"/>
</dbReference>
<dbReference type="AlphaFoldDB" id="A0A554X2H5"/>
<keyword evidence="4" id="KW-1185">Reference proteome</keyword>
<accession>A0A554X2H5</accession>